<dbReference type="RefSeq" id="WP_183997800.1">
    <property type="nucleotide sequence ID" value="NZ_JACIEH010000002.1"/>
</dbReference>
<feature type="chain" id="PRO_5030584103" evidence="1">
    <location>
        <begin position="33"/>
        <end position="213"/>
    </location>
</feature>
<evidence type="ECO:0000313" key="2">
    <source>
        <dbReference type="EMBL" id="MBB4098756.1"/>
    </source>
</evidence>
<reference evidence="2 3" key="1">
    <citation type="submission" date="2020-08" db="EMBL/GenBank/DDBJ databases">
        <title>Genomic Encyclopedia of Type Strains, Phase IV (KMG-IV): sequencing the most valuable type-strain genomes for metagenomic binning, comparative biology and taxonomic classification.</title>
        <authorList>
            <person name="Goeker M."/>
        </authorList>
    </citation>
    <scope>NUCLEOTIDE SEQUENCE [LARGE SCALE GENOMIC DNA]</scope>
    <source>
        <strain evidence="2 3">DSM 101806</strain>
    </source>
</reference>
<protein>
    <submittedName>
        <fullName evidence="2">Uncharacterized protein</fullName>
    </submittedName>
</protein>
<feature type="signal peptide" evidence="1">
    <location>
        <begin position="1"/>
        <end position="32"/>
    </location>
</feature>
<dbReference type="EMBL" id="JACIEH010000002">
    <property type="protein sequence ID" value="MBB4098756.1"/>
    <property type="molecule type" value="Genomic_DNA"/>
</dbReference>
<proteinExistence type="predicted"/>
<sequence length="213" mass="22932">MPLPQPASACYAAPMFGTLALLALALSPAAQAQDGPEVSEVDAIACRLSVPDYNGFALSLDDVAKARHWKRVASTNAFLSEYELPADILVAGSHRTRRIAFSANAILAILDVADPAEIARGENIENQMDPAPLIAELAGPDGKHRAEAEAAVKFRKFLGERILKDETEPADGEAFRMHMTVARSISNVTSHPGKTLYGCSYRMEMLDKDGKPL</sequence>
<keyword evidence="1" id="KW-0732">Signal</keyword>
<evidence type="ECO:0000256" key="1">
    <source>
        <dbReference type="SAM" id="SignalP"/>
    </source>
</evidence>
<comment type="caution">
    <text evidence="2">The sequence shown here is derived from an EMBL/GenBank/DDBJ whole genome shotgun (WGS) entry which is preliminary data.</text>
</comment>
<gene>
    <name evidence="2" type="ORF">GGR46_002320</name>
</gene>
<organism evidence="2 3">
    <name type="scientific">Sphingomonas kyeonggiensis</name>
    <dbReference type="NCBI Taxonomy" id="1268553"/>
    <lineage>
        <taxon>Bacteria</taxon>
        <taxon>Pseudomonadati</taxon>
        <taxon>Pseudomonadota</taxon>
        <taxon>Alphaproteobacteria</taxon>
        <taxon>Sphingomonadales</taxon>
        <taxon>Sphingomonadaceae</taxon>
        <taxon>Sphingomonas</taxon>
    </lineage>
</organism>
<name>A0A7W6JSH6_9SPHN</name>
<accession>A0A7W6JSH6</accession>
<evidence type="ECO:0000313" key="3">
    <source>
        <dbReference type="Proteomes" id="UP000557392"/>
    </source>
</evidence>
<dbReference type="Proteomes" id="UP000557392">
    <property type="component" value="Unassembled WGS sequence"/>
</dbReference>
<keyword evidence="3" id="KW-1185">Reference proteome</keyword>
<dbReference type="AlphaFoldDB" id="A0A7W6JSH6"/>